<name>A0A8J2P272_9HEXA</name>
<accession>A0A8J2P272</accession>
<proteinExistence type="predicted"/>
<evidence type="ECO:0000313" key="3">
    <source>
        <dbReference type="EMBL" id="CAG7721264.1"/>
    </source>
</evidence>
<feature type="domain" description="Lipase" evidence="2">
    <location>
        <begin position="57"/>
        <end position="116"/>
    </location>
</feature>
<dbReference type="GO" id="GO:0016298">
    <property type="term" value="F:lipase activity"/>
    <property type="evidence" value="ECO:0007669"/>
    <property type="project" value="InterPro"/>
</dbReference>
<protein>
    <recommendedName>
        <fullName evidence="2">Lipase domain-containing protein</fullName>
    </recommendedName>
</protein>
<evidence type="ECO:0000256" key="1">
    <source>
        <dbReference type="SAM" id="MobiDB-lite"/>
    </source>
</evidence>
<dbReference type="AlphaFoldDB" id="A0A8J2P272"/>
<feature type="compositionally biased region" description="Low complexity" evidence="1">
    <location>
        <begin position="1"/>
        <end position="20"/>
    </location>
</feature>
<sequence length="206" mass="23222">MKVLGSEITSENTSESSVTTPQSMPVSMDPDNFLYFMYNNLRDANSFEKIFYQKMDPKKTKAAGNVNVAGKRLAEVLCYFIEKNYVSISDIHIVGHSLGPHFSGAAVNDIYKCFGRKLERVSEGRAEKLLKADTWTFTLSPRVLDSANLWKQPRSHFYETCRSIYYKNMIACICNDIQYIPDRCGPCNVNTTGAAVVGEHVNTTYV</sequence>
<reference evidence="3" key="1">
    <citation type="submission" date="2021-06" db="EMBL/GenBank/DDBJ databases">
        <authorList>
            <person name="Hodson N. C."/>
            <person name="Mongue J. A."/>
            <person name="Jaron S. K."/>
        </authorList>
    </citation>
    <scope>NUCLEOTIDE SEQUENCE</scope>
</reference>
<dbReference type="InterPro" id="IPR013818">
    <property type="entry name" value="Lipase"/>
</dbReference>
<dbReference type="Pfam" id="PF00151">
    <property type="entry name" value="Lipase"/>
    <property type="match status" value="1"/>
</dbReference>
<feature type="region of interest" description="Disordered" evidence="1">
    <location>
        <begin position="1"/>
        <end position="24"/>
    </location>
</feature>
<organism evidence="3 4">
    <name type="scientific">Allacma fusca</name>
    <dbReference type="NCBI Taxonomy" id="39272"/>
    <lineage>
        <taxon>Eukaryota</taxon>
        <taxon>Metazoa</taxon>
        <taxon>Ecdysozoa</taxon>
        <taxon>Arthropoda</taxon>
        <taxon>Hexapoda</taxon>
        <taxon>Collembola</taxon>
        <taxon>Symphypleona</taxon>
        <taxon>Sminthuridae</taxon>
        <taxon>Allacma</taxon>
    </lineage>
</organism>
<dbReference type="EMBL" id="CAJVCH010078050">
    <property type="protein sequence ID" value="CAG7721264.1"/>
    <property type="molecule type" value="Genomic_DNA"/>
</dbReference>
<gene>
    <name evidence="3" type="ORF">AFUS01_LOCUS10490</name>
</gene>
<keyword evidence="4" id="KW-1185">Reference proteome</keyword>
<evidence type="ECO:0000313" key="4">
    <source>
        <dbReference type="Proteomes" id="UP000708208"/>
    </source>
</evidence>
<evidence type="ECO:0000259" key="2">
    <source>
        <dbReference type="Pfam" id="PF00151"/>
    </source>
</evidence>
<dbReference type="Proteomes" id="UP000708208">
    <property type="component" value="Unassembled WGS sequence"/>
</dbReference>
<comment type="caution">
    <text evidence="3">The sequence shown here is derived from an EMBL/GenBank/DDBJ whole genome shotgun (WGS) entry which is preliminary data.</text>
</comment>